<feature type="transmembrane region" description="Helical" evidence="1">
    <location>
        <begin position="12"/>
        <end position="31"/>
    </location>
</feature>
<gene>
    <name evidence="2" type="ORF">ACFQ22_08130</name>
</gene>
<feature type="transmembrane region" description="Helical" evidence="1">
    <location>
        <begin position="37"/>
        <end position="54"/>
    </location>
</feature>
<comment type="caution">
    <text evidence="2">The sequence shown here is derived from an EMBL/GenBank/DDBJ whole genome shotgun (WGS) entry which is preliminary data.</text>
</comment>
<keyword evidence="3" id="KW-1185">Reference proteome</keyword>
<reference evidence="3" key="1">
    <citation type="journal article" date="2019" name="Int. J. Syst. Evol. Microbiol.">
        <title>The Global Catalogue of Microorganisms (GCM) 10K type strain sequencing project: providing services to taxonomists for standard genome sequencing and annotation.</title>
        <authorList>
            <consortium name="The Broad Institute Genomics Platform"/>
            <consortium name="The Broad Institute Genome Sequencing Center for Infectious Disease"/>
            <person name="Wu L."/>
            <person name="Ma J."/>
        </authorList>
    </citation>
    <scope>NUCLEOTIDE SEQUENCE [LARGE SCALE GENOMIC DNA]</scope>
    <source>
        <strain evidence="3">CCUG 71848</strain>
    </source>
</reference>
<evidence type="ECO:0000256" key="1">
    <source>
        <dbReference type="SAM" id="Phobius"/>
    </source>
</evidence>
<name>A0ABW3PI72_9LACO</name>
<dbReference type="EMBL" id="JBHTLH010000019">
    <property type="protein sequence ID" value="MFD1125322.1"/>
    <property type="molecule type" value="Genomic_DNA"/>
</dbReference>
<organism evidence="2 3">
    <name type="scientific">Lentilactobacillus raoultii</name>
    <dbReference type="NCBI Taxonomy" id="1987503"/>
    <lineage>
        <taxon>Bacteria</taxon>
        <taxon>Bacillati</taxon>
        <taxon>Bacillota</taxon>
        <taxon>Bacilli</taxon>
        <taxon>Lactobacillales</taxon>
        <taxon>Lactobacillaceae</taxon>
        <taxon>Lentilactobacillus</taxon>
    </lineage>
</organism>
<accession>A0ABW3PI72</accession>
<keyword evidence="1" id="KW-1133">Transmembrane helix</keyword>
<evidence type="ECO:0000313" key="3">
    <source>
        <dbReference type="Proteomes" id="UP001597156"/>
    </source>
</evidence>
<sequence length="61" mass="6590">MKKSTAIKIGTLGAGFASIGVSRLLFSFCYFSKEESMVCALLTVIGIAIIIVATKKYKEIK</sequence>
<protein>
    <submittedName>
        <fullName evidence="2">Uncharacterized protein</fullName>
    </submittedName>
</protein>
<dbReference type="RefSeq" id="WP_121978232.1">
    <property type="nucleotide sequence ID" value="NZ_JBHTLH010000019.1"/>
</dbReference>
<proteinExistence type="predicted"/>
<dbReference type="Proteomes" id="UP001597156">
    <property type="component" value="Unassembled WGS sequence"/>
</dbReference>
<keyword evidence="1" id="KW-0812">Transmembrane</keyword>
<keyword evidence="1" id="KW-0472">Membrane</keyword>
<evidence type="ECO:0000313" key="2">
    <source>
        <dbReference type="EMBL" id="MFD1125322.1"/>
    </source>
</evidence>